<dbReference type="OrthoDB" id="619536at2759"/>
<accession>A0A1D2NFW4</accession>
<dbReference type="GO" id="GO:0019432">
    <property type="term" value="P:triglyceride biosynthetic process"/>
    <property type="evidence" value="ECO:0007669"/>
    <property type="project" value="TreeGrafter"/>
</dbReference>
<dbReference type="Proteomes" id="UP000094527">
    <property type="component" value="Unassembled WGS sequence"/>
</dbReference>
<dbReference type="EMBL" id="LJIJ01000052">
    <property type="protein sequence ID" value="ODN04178.1"/>
    <property type="molecule type" value="Genomic_DNA"/>
</dbReference>
<evidence type="ECO:0000313" key="4">
    <source>
        <dbReference type="Proteomes" id="UP000094527"/>
    </source>
</evidence>
<dbReference type="AlphaFoldDB" id="A0A1D2NFW4"/>
<sequence>MKWWYPLTGSKMSEEKTSVAFQILEAILAVLSLLIFIGLIVPALLLVLIPVQLYRWSLMLYVKLFKKDVVRIMKGKNPVLAIDDIHTRPLCTIVGYGAFEGATGEHMKQIARNCVDDKDPVTGQLLHPETHQYYEEWMGYMWWKWEKNYNTEDHIIIWEDGREASNPVLEKDFMKIIAILEAKPFPKGTSPWEAIILNNVLLNNVKNPEIPKTAIIFRFHHGLADGVTALALFMKCVFSDTMDQIPKPVLPERNFIQKRLFKLCAILQLPYQFLKQGVCAMDVNDWHVPEAKLSRTVYKAWTRRIPTALIKEIKTQLGVGFTAVLISVVSGTLRKMMIKHNAKVPTRMNALVPLPWPKHPQKSFGFLELPTGQSDPVRRLNHVHRYIERMKQSAVPAVNFFMLAFVNILPTWIIRNTVMTNYFPTVILSNFPGPPPECFSLGFPLMDTMFTGGPLRGNIGISICILSYDGAIRIVLGVDSTIFPTQEMADDFIEVLENEFYSLRQESTV</sequence>
<feature type="transmembrane region" description="Helical" evidence="1">
    <location>
        <begin position="20"/>
        <end position="49"/>
    </location>
</feature>
<organism evidence="3 4">
    <name type="scientific">Orchesella cincta</name>
    <name type="common">Springtail</name>
    <name type="synonym">Podura cincta</name>
    <dbReference type="NCBI Taxonomy" id="48709"/>
    <lineage>
        <taxon>Eukaryota</taxon>
        <taxon>Metazoa</taxon>
        <taxon>Ecdysozoa</taxon>
        <taxon>Arthropoda</taxon>
        <taxon>Hexapoda</taxon>
        <taxon>Collembola</taxon>
        <taxon>Entomobryomorpha</taxon>
        <taxon>Entomobryoidea</taxon>
        <taxon>Orchesellidae</taxon>
        <taxon>Orchesellinae</taxon>
        <taxon>Orchesella</taxon>
    </lineage>
</organism>
<keyword evidence="1" id="KW-0472">Membrane</keyword>
<dbReference type="PANTHER" id="PTHR31650:SF1">
    <property type="entry name" value="WAX ESTER SYNTHASE_DIACYLGLYCEROL ACYLTRANSFERASE 4-RELATED"/>
    <property type="match status" value="1"/>
</dbReference>
<keyword evidence="1" id="KW-1133">Transmembrane helix</keyword>
<dbReference type="InterPro" id="IPR045034">
    <property type="entry name" value="O-acyltransferase_WSD1-like"/>
</dbReference>
<evidence type="ECO:0000313" key="3">
    <source>
        <dbReference type="EMBL" id="ODN04178.1"/>
    </source>
</evidence>
<dbReference type="GO" id="GO:0008374">
    <property type="term" value="F:O-acyltransferase activity"/>
    <property type="evidence" value="ECO:0007669"/>
    <property type="project" value="InterPro"/>
</dbReference>
<feature type="domain" description="O-acyltransferase WSD1 C-terminal" evidence="2">
    <location>
        <begin position="364"/>
        <end position="497"/>
    </location>
</feature>
<feature type="transmembrane region" description="Helical" evidence="1">
    <location>
        <begin position="394"/>
        <end position="414"/>
    </location>
</feature>
<dbReference type="STRING" id="48709.A0A1D2NFW4"/>
<protein>
    <recommendedName>
        <fullName evidence="2">O-acyltransferase WSD1 C-terminal domain-containing protein</fullName>
    </recommendedName>
</protein>
<dbReference type="InterPro" id="IPR009721">
    <property type="entry name" value="O-acyltransferase_WSD1_C"/>
</dbReference>
<dbReference type="GO" id="GO:0005886">
    <property type="term" value="C:plasma membrane"/>
    <property type="evidence" value="ECO:0007669"/>
    <property type="project" value="TreeGrafter"/>
</dbReference>
<gene>
    <name evidence="3" type="ORF">Ocin01_02520</name>
</gene>
<dbReference type="PANTHER" id="PTHR31650">
    <property type="entry name" value="O-ACYLTRANSFERASE (WSD1-LIKE) FAMILY PROTEIN"/>
    <property type="match status" value="1"/>
</dbReference>
<dbReference type="OMA" id="DGIAIFR"/>
<keyword evidence="1" id="KW-0812">Transmembrane</keyword>
<dbReference type="Pfam" id="PF06974">
    <property type="entry name" value="WS_DGAT_C"/>
    <property type="match status" value="1"/>
</dbReference>
<evidence type="ECO:0000259" key="2">
    <source>
        <dbReference type="Pfam" id="PF06974"/>
    </source>
</evidence>
<reference evidence="3 4" key="1">
    <citation type="journal article" date="2016" name="Genome Biol. Evol.">
        <title>Gene Family Evolution Reflects Adaptation to Soil Environmental Stressors in the Genome of the Collembolan Orchesella cincta.</title>
        <authorList>
            <person name="Faddeeva-Vakhrusheva A."/>
            <person name="Derks M.F."/>
            <person name="Anvar S.Y."/>
            <person name="Agamennone V."/>
            <person name="Suring W."/>
            <person name="Smit S."/>
            <person name="van Straalen N.M."/>
            <person name="Roelofs D."/>
        </authorList>
    </citation>
    <scope>NUCLEOTIDE SEQUENCE [LARGE SCALE GENOMIC DNA]</scope>
    <source>
        <tissue evidence="3">Mixed pool</tissue>
    </source>
</reference>
<evidence type="ECO:0000256" key="1">
    <source>
        <dbReference type="SAM" id="Phobius"/>
    </source>
</evidence>
<keyword evidence="4" id="KW-1185">Reference proteome</keyword>
<comment type="caution">
    <text evidence="3">The sequence shown here is derived from an EMBL/GenBank/DDBJ whole genome shotgun (WGS) entry which is preliminary data.</text>
</comment>
<name>A0A1D2NFW4_ORCCI</name>
<proteinExistence type="predicted"/>